<keyword evidence="2" id="KW-1185">Reference proteome</keyword>
<dbReference type="GO" id="GO:0005739">
    <property type="term" value="C:mitochondrion"/>
    <property type="evidence" value="ECO:0007669"/>
    <property type="project" value="TreeGrafter"/>
</dbReference>
<gene>
    <name evidence="1" type="ORF">CPLU01_08000</name>
</gene>
<dbReference type="CDD" id="cd00448">
    <property type="entry name" value="YjgF_YER057c_UK114_family"/>
    <property type="match status" value="1"/>
</dbReference>
<organism evidence="1 2">
    <name type="scientific">Colletotrichum plurivorum</name>
    <dbReference type="NCBI Taxonomy" id="2175906"/>
    <lineage>
        <taxon>Eukaryota</taxon>
        <taxon>Fungi</taxon>
        <taxon>Dikarya</taxon>
        <taxon>Ascomycota</taxon>
        <taxon>Pezizomycotina</taxon>
        <taxon>Sordariomycetes</taxon>
        <taxon>Hypocreomycetidae</taxon>
        <taxon>Glomerellales</taxon>
        <taxon>Glomerellaceae</taxon>
        <taxon>Colletotrichum</taxon>
        <taxon>Colletotrichum orchidearum species complex</taxon>
    </lineage>
</organism>
<dbReference type="PANTHER" id="PTHR11803">
    <property type="entry name" value="2-IMINOBUTANOATE/2-IMINOPROPANOATE DEAMINASE RIDA"/>
    <property type="match status" value="1"/>
</dbReference>
<comment type="caution">
    <text evidence="1">The sequence shown here is derived from an EMBL/GenBank/DDBJ whole genome shotgun (WGS) entry which is preliminary data.</text>
</comment>
<dbReference type="Pfam" id="PF01042">
    <property type="entry name" value="Ribonuc_L-PSP"/>
    <property type="match status" value="1"/>
</dbReference>
<dbReference type="Proteomes" id="UP000654918">
    <property type="component" value="Unassembled WGS sequence"/>
</dbReference>
<evidence type="ECO:0000313" key="2">
    <source>
        <dbReference type="Proteomes" id="UP000654918"/>
    </source>
</evidence>
<name>A0A8H6KE97_9PEZI</name>
<evidence type="ECO:0000313" key="1">
    <source>
        <dbReference type="EMBL" id="KAF6829358.1"/>
    </source>
</evidence>
<dbReference type="GO" id="GO:0019239">
    <property type="term" value="F:deaminase activity"/>
    <property type="evidence" value="ECO:0007669"/>
    <property type="project" value="TreeGrafter"/>
</dbReference>
<dbReference type="SUPFAM" id="SSF55298">
    <property type="entry name" value="YjgF-like"/>
    <property type="match status" value="1"/>
</dbReference>
<proteinExistence type="predicted"/>
<sequence>MSPPGTFRSGAVVSTKNAPAPLPVLSQAIIANNIVYVSGHVGMNPSTGKLEEGACIVKTRILKNLQGVLEAAGSGLGKVIKINVYVTDMGKFAEMNSAYLGFFEEPQPLKSPNR</sequence>
<dbReference type="InterPro" id="IPR035959">
    <property type="entry name" value="RutC-like_sf"/>
</dbReference>
<dbReference type="InterPro" id="IPR006175">
    <property type="entry name" value="YjgF/YER057c/UK114"/>
</dbReference>
<reference evidence="1" key="1">
    <citation type="journal article" date="2020" name="Phytopathology">
        <title>Genome Sequence Resources of Colletotrichum truncatum, C. plurivorum, C. musicola, and C. sojae: Four Species Pathogenic to Soybean (Glycine max).</title>
        <authorList>
            <person name="Rogerio F."/>
            <person name="Boufleur T.R."/>
            <person name="Ciampi-Guillardi M."/>
            <person name="Sukno S.A."/>
            <person name="Thon M.R."/>
            <person name="Massola Junior N.S."/>
            <person name="Baroncelli R."/>
        </authorList>
    </citation>
    <scope>NUCLEOTIDE SEQUENCE</scope>
    <source>
        <strain evidence="1">LFN00145</strain>
    </source>
</reference>
<dbReference type="PANTHER" id="PTHR11803:SF42">
    <property type="entry name" value="MMF1"/>
    <property type="match status" value="1"/>
</dbReference>
<protein>
    <submittedName>
        <fullName evidence="1">Uncharacterized protein</fullName>
    </submittedName>
</protein>
<accession>A0A8H6KE97</accession>
<dbReference type="EMBL" id="WIGO01000109">
    <property type="protein sequence ID" value="KAF6829358.1"/>
    <property type="molecule type" value="Genomic_DNA"/>
</dbReference>
<dbReference type="Gene3D" id="3.30.1330.40">
    <property type="entry name" value="RutC-like"/>
    <property type="match status" value="1"/>
</dbReference>
<dbReference type="AlphaFoldDB" id="A0A8H6KE97"/>
<dbReference type="GO" id="GO:0005829">
    <property type="term" value="C:cytosol"/>
    <property type="evidence" value="ECO:0007669"/>
    <property type="project" value="TreeGrafter"/>
</dbReference>